<dbReference type="EMBL" id="UGJE01000002">
    <property type="protein sequence ID" value="STQ85284.1"/>
    <property type="molecule type" value="Genomic_DNA"/>
</dbReference>
<dbReference type="AlphaFoldDB" id="A0A099TXN7"/>
<feature type="transmembrane region" description="Helical" evidence="6">
    <location>
        <begin position="6"/>
        <end position="23"/>
    </location>
</feature>
<keyword evidence="3 6" id="KW-1133">Transmembrane helix</keyword>
<dbReference type="InterPro" id="IPR003825">
    <property type="entry name" value="Colicin-V_CvpA"/>
</dbReference>
<evidence type="ECO:0000256" key="4">
    <source>
        <dbReference type="ARBA" id="ARBA00023136"/>
    </source>
</evidence>
<organism evidence="7 10">
    <name type="scientific">Helicobacter muridarum</name>
    <dbReference type="NCBI Taxonomy" id="216"/>
    <lineage>
        <taxon>Bacteria</taxon>
        <taxon>Pseudomonadati</taxon>
        <taxon>Campylobacterota</taxon>
        <taxon>Epsilonproteobacteria</taxon>
        <taxon>Campylobacterales</taxon>
        <taxon>Helicobacteraceae</taxon>
        <taxon>Helicobacter</taxon>
    </lineage>
</organism>
<protein>
    <submittedName>
        <fullName evidence="8">CvpA family protein</fullName>
    </submittedName>
    <submittedName>
        <fullName evidence="7">Integral membrane protein</fullName>
    </submittedName>
</protein>
<dbReference type="GO" id="GO:0009403">
    <property type="term" value="P:toxin biosynthetic process"/>
    <property type="evidence" value="ECO:0007669"/>
    <property type="project" value="InterPro"/>
</dbReference>
<keyword evidence="5" id="KW-0175">Coiled coil</keyword>
<feature type="transmembrane region" description="Helical" evidence="6">
    <location>
        <begin position="67"/>
        <end position="96"/>
    </location>
</feature>
<gene>
    <name evidence="8" type="ORF">LS73_001360</name>
    <name evidence="7" type="ORF">NCTC12714_00059</name>
</gene>
<evidence type="ECO:0000313" key="8">
    <source>
        <dbReference type="EMBL" id="TLE01359.1"/>
    </source>
</evidence>
<name>A0A099TXN7_9HELI</name>
<dbReference type="Proteomes" id="UP000029922">
    <property type="component" value="Unassembled WGS sequence"/>
</dbReference>
<evidence type="ECO:0000256" key="2">
    <source>
        <dbReference type="ARBA" id="ARBA00022692"/>
    </source>
</evidence>
<evidence type="ECO:0000313" key="10">
    <source>
        <dbReference type="Proteomes" id="UP000255139"/>
    </source>
</evidence>
<evidence type="ECO:0000256" key="5">
    <source>
        <dbReference type="SAM" id="Coils"/>
    </source>
</evidence>
<evidence type="ECO:0000256" key="6">
    <source>
        <dbReference type="SAM" id="Phobius"/>
    </source>
</evidence>
<dbReference type="GO" id="GO:0016020">
    <property type="term" value="C:membrane"/>
    <property type="evidence" value="ECO:0007669"/>
    <property type="project" value="UniProtKB-SubCell"/>
</dbReference>
<dbReference type="RefSeq" id="WP_034559030.1">
    <property type="nucleotide sequence ID" value="NZ_FZML01000017.1"/>
</dbReference>
<feature type="coiled-coil region" evidence="5">
    <location>
        <begin position="154"/>
        <end position="181"/>
    </location>
</feature>
<reference evidence="7 10" key="2">
    <citation type="submission" date="2018-06" db="EMBL/GenBank/DDBJ databases">
        <authorList>
            <consortium name="Pathogen Informatics"/>
            <person name="Doyle S."/>
        </authorList>
    </citation>
    <scope>NUCLEOTIDE SEQUENCE [LARGE SCALE GENOMIC DNA]</scope>
    <source>
        <strain evidence="7 10">NCTC12714</strain>
    </source>
</reference>
<dbReference type="EMBL" id="JRPD02000002">
    <property type="protein sequence ID" value="TLE01359.1"/>
    <property type="molecule type" value="Genomic_DNA"/>
</dbReference>
<dbReference type="Proteomes" id="UP000255139">
    <property type="component" value="Unassembled WGS sequence"/>
</dbReference>
<dbReference type="STRING" id="216.LS73_08405"/>
<accession>A0A099TXN7</accession>
<evidence type="ECO:0000313" key="9">
    <source>
        <dbReference type="Proteomes" id="UP000029922"/>
    </source>
</evidence>
<dbReference type="OrthoDB" id="5325224at2"/>
<keyword evidence="2 6" id="KW-0812">Transmembrane</keyword>
<keyword evidence="10" id="KW-1185">Reference proteome</keyword>
<feature type="transmembrane region" description="Helical" evidence="6">
    <location>
        <begin position="108"/>
        <end position="128"/>
    </location>
</feature>
<sequence length="189" mass="21199">METADYIDIGVVAIILLLALTGIKNGLVHELSSMVGIILGTYFGAKNCIQLGKWLELAGLNFQNETILWILAFIIICGLIWVGMLVIGATIAIYIVRIPQLAIINYGGGYISSILKWFVILSLITYLASQVEFVRPSIKNSTENTRIYPIAYEVADKIINLKDMQDSIRKLKEERQMSIKEIVEKKLLH</sequence>
<keyword evidence="4 6" id="KW-0472">Membrane</keyword>
<dbReference type="Pfam" id="PF02674">
    <property type="entry name" value="Colicin_V"/>
    <property type="match status" value="1"/>
</dbReference>
<evidence type="ECO:0000313" key="7">
    <source>
        <dbReference type="EMBL" id="STQ85284.1"/>
    </source>
</evidence>
<reference evidence="8 9" key="1">
    <citation type="journal article" date="2014" name="Genome Announc.">
        <title>Draft genome sequences of eight enterohepatic helicobacter species isolated from both laboratory and wild rodents.</title>
        <authorList>
            <person name="Sheh A."/>
            <person name="Shen Z."/>
            <person name="Fox J.G."/>
        </authorList>
    </citation>
    <scope>NUCLEOTIDE SEQUENCE [LARGE SCALE GENOMIC DNA]</scope>
    <source>
        <strain evidence="8 9">ST1</strain>
    </source>
</reference>
<proteinExistence type="predicted"/>
<comment type="subcellular location">
    <subcellularLocation>
        <location evidence="1">Membrane</location>
        <topology evidence="1">Multi-pass membrane protein</topology>
    </subcellularLocation>
</comment>
<evidence type="ECO:0000256" key="1">
    <source>
        <dbReference type="ARBA" id="ARBA00004141"/>
    </source>
</evidence>
<evidence type="ECO:0000256" key="3">
    <source>
        <dbReference type="ARBA" id="ARBA00022989"/>
    </source>
</evidence>